<evidence type="ECO:0000313" key="9">
    <source>
        <dbReference type="EMBL" id="NJC72352.1"/>
    </source>
</evidence>
<dbReference type="Proteomes" id="UP000722989">
    <property type="component" value="Unassembled WGS sequence"/>
</dbReference>
<evidence type="ECO:0000256" key="2">
    <source>
        <dbReference type="ARBA" id="ARBA00022448"/>
    </source>
</evidence>
<dbReference type="PANTHER" id="PTHR36923:SF3">
    <property type="entry name" value="FERREDOXIN"/>
    <property type="match status" value="1"/>
</dbReference>
<evidence type="ECO:0000256" key="8">
    <source>
        <dbReference type="RuleBase" id="RU368020"/>
    </source>
</evidence>
<evidence type="ECO:0000256" key="4">
    <source>
        <dbReference type="ARBA" id="ARBA00022982"/>
    </source>
</evidence>
<keyword evidence="7" id="KW-0003">3Fe-4S</keyword>
<dbReference type="PRINTS" id="PR00352">
    <property type="entry name" value="3FE4SFRDOXIN"/>
</dbReference>
<reference evidence="9 10" key="1">
    <citation type="submission" date="2020-03" db="EMBL/GenBank/DDBJ databases">
        <title>WGS of the type strain of Planosporangium spp.</title>
        <authorList>
            <person name="Thawai C."/>
        </authorList>
    </citation>
    <scope>NUCLEOTIDE SEQUENCE [LARGE SCALE GENOMIC DNA]</scope>
    <source>
        <strain evidence="9 10">TBRC 5610</strain>
    </source>
</reference>
<keyword evidence="5 8" id="KW-0408">Iron</keyword>
<dbReference type="RefSeq" id="WP_167927265.1">
    <property type="nucleotide sequence ID" value="NZ_JAATVY010000018.1"/>
</dbReference>
<dbReference type="EMBL" id="JAATVY010000018">
    <property type="protein sequence ID" value="NJC72352.1"/>
    <property type="molecule type" value="Genomic_DNA"/>
</dbReference>
<organism evidence="9 10">
    <name type="scientific">Planosporangium thailandense</name>
    <dbReference type="NCBI Taxonomy" id="765197"/>
    <lineage>
        <taxon>Bacteria</taxon>
        <taxon>Bacillati</taxon>
        <taxon>Actinomycetota</taxon>
        <taxon>Actinomycetes</taxon>
        <taxon>Micromonosporales</taxon>
        <taxon>Micromonosporaceae</taxon>
        <taxon>Planosporangium</taxon>
    </lineage>
</organism>
<keyword evidence="6 8" id="KW-0411">Iron-sulfur</keyword>
<keyword evidence="10" id="KW-1185">Reference proteome</keyword>
<evidence type="ECO:0000256" key="1">
    <source>
        <dbReference type="ARBA" id="ARBA00001927"/>
    </source>
</evidence>
<dbReference type="InterPro" id="IPR051269">
    <property type="entry name" value="Fe-S_cluster_ET"/>
</dbReference>
<sequence length="67" mass="7202">MRVRADRDRCCGSGNCVMTVPDVFDQDDAEGLVLVRLAEVPAALREGVRQAAELCPAAAIEVEEDQA</sequence>
<dbReference type="Gene3D" id="3.30.70.20">
    <property type="match status" value="1"/>
</dbReference>
<evidence type="ECO:0000313" key="10">
    <source>
        <dbReference type="Proteomes" id="UP000722989"/>
    </source>
</evidence>
<gene>
    <name evidence="9" type="ORF">HC031_21910</name>
</gene>
<dbReference type="SUPFAM" id="SSF54862">
    <property type="entry name" value="4Fe-4S ferredoxins"/>
    <property type="match status" value="1"/>
</dbReference>
<keyword evidence="3 8" id="KW-0479">Metal-binding</keyword>
<keyword evidence="2 8" id="KW-0813">Transport</keyword>
<protein>
    <recommendedName>
        <fullName evidence="8">Ferredoxin</fullName>
    </recommendedName>
</protein>
<evidence type="ECO:0000256" key="5">
    <source>
        <dbReference type="ARBA" id="ARBA00023004"/>
    </source>
</evidence>
<dbReference type="Pfam" id="PF13370">
    <property type="entry name" value="Fer4_13"/>
    <property type="match status" value="1"/>
</dbReference>
<name>A0ABX0Y2K5_9ACTN</name>
<evidence type="ECO:0000256" key="6">
    <source>
        <dbReference type="ARBA" id="ARBA00023014"/>
    </source>
</evidence>
<proteinExistence type="predicted"/>
<comment type="cofactor">
    <cofactor evidence="1">
        <name>[3Fe-4S] cluster</name>
        <dbReference type="ChEBI" id="CHEBI:21137"/>
    </cofactor>
</comment>
<evidence type="ECO:0000256" key="3">
    <source>
        <dbReference type="ARBA" id="ARBA00022723"/>
    </source>
</evidence>
<comment type="caution">
    <text evidence="9">The sequence shown here is derived from an EMBL/GenBank/DDBJ whole genome shotgun (WGS) entry which is preliminary data.</text>
</comment>
<keyword evidence="4 8" id="KW-0249">Electron transport</keyword>
<comment type="function">
    <text evidence="8">Ferredoxins are iron-sulfur proteins that transfer electrons in a wide variety of metabolic reactions.</text>
</comment>
<evidence type="ECO:0000256" key="7">
    <source>
        <dbReference type="ARBA" id="ARBA00023291"/>
    </source>
</evidence>
<dbReference type="PANTHER" id="PTHR36923">
    <property type="entry name" value="FERREDOXIN"/>
    <property type="match status" value="1"/>
</dbReference>
<accession>A0ABX0Y2K5</accession>
<dbReference type="InterPro" id="IPR001080">
    <property type="entry name" value="3Fe4S_ferredoxin"/>
</dbReference>